<sequence>MDSSAEKADVPDESWTNDQIKSYLDANNIAYKTTDTKAQLLAYLQ</sequence>
<dbReference type="Proteomes" id="UP001149860">
    <property type="component" value="Chromosome"/>
</dbReference>
<protein>
    <submittedName>
        <fullName evidence="1">Uncharacterized protein</fullName>
    </submittedName>
</protein>
<accession>A0ACD5DHU4</accession>
<evidence type="ECO:0000313" key="1">
    <source>
        <dbReference type="EMBL" id="XFD40668.1"/>
    </source>
</evidence>
<keyword evidence="2" id="KW-1185">Reference proteome</keyword>
<evidence type="ECO:0000313" key="2">
    <source>
        <dbReference type="Proteomes" id="UP001149860"/>
    </source>
</evidence>
<name>A0ACD5DHU4_9LACO</name>
<reference evidence="1" key="1">
    <citation type="submission" date="2024-08" db="EMBL/GenBank/DDBJ databases">
        <title>Lentilactobacillus sp. nov., isolated from tree bark.</title>
        <authorList>
            <person name="Phuengjayaem S."/>
            <person name="Tanasupawat S."/>
        </authorList>
    </citation>
    <scope>NUCLEOTIDE SEQUENCE</scope>
    <source>
        <strain evidence="1">SPB1-3</strain>
    </source>
</reference>
<proteinExistence type="predicted"/>
<dbReference type="EMBL" id="CP168151">
    <property type="protein sequence ID" value="XFD40668.1"/>
    <property type="molecule type" value="Genomic_DNA"/>
</dbReference>
<gene>
    <name evidence="1" type="ORF">O0236_007280</name>
</gene>
<organism evidence="1 2">
    <name type="scientific">Lentilactobacillus terminaliae</name>
    <dbReference type="NCBI Taxonomy" id="3003483"/>
    <lineage>
        <taxon>Bacteria</taxon>
        <taxon>Bacillati</taxon>
        <taxon>Bacillota</taxon>
        <taxon>Bacilli</taxon>
        <taxon>Lactobacillales</taxon>
        <taxon>Lactobacillaceae</taxon>
        <taxon>Lentilactobacillus</taxon>
    </lineage>
</organism>